<evidence type="ECO:0000313" key="2">
    <source>
        <dbReference type="EMBL" id="EAY22101.1"/>
    </source>
</evidence>
<dbReference type="RefSeq" id="XP_001583087.1">
    <property type="nucleotide sequence ID" value="XM_001583037.1"/>
</dbReference>
<dbReference type="Proteomes" id="UP000001542">
    <property type="component" value="Unassembled WGS sequence"/>
</dbReference>
<dbReference type="InParanoid" id="A2DC60"/>
<accession>A2DC60</accession>
<dbReference type="VEuPathDB" id="TrichDB:TVAGG3_0263050"/>
<sequence>MIQTLNKFEDKLKEKEQKLETISKLINLENSQEQIKKLLKDENIKSDDVLSEKYQSDLEKLKSKLDKTNEILRQTKNDLQKKEYEYAELQTKLDEETFKLTVASGSLQEETKQIIKEKDEELEKIKNNWRISDIKLQEQIKFLKNKNNELKNQLNEERVKYAASVSQVKERSKKQMEEAVDLIYDEQSQRLDAMANRIRKVQRALKRKTEEADEKEEQLKTHEKLVESQANQTSELQFSQMQSEKKVYELNNVVNQLTEEVNLLENKINNLEVDKKVLEMQLSSAQEKTKQQESYYNSQLQVAKFSAMQELPTKFEKAKEEFQEEFTKFLRDICTKFPEYVDFSSPIDKNSILMMIRKISDKVKVAEKDLDKLADLEKQNREIRVVVGAARSTRTIDAVQEFAANAKLMKQKLENIH</sequence>
<gene>
    <name evidence="2" type="ORF">TVAG_457360</name>
</gene>
<organism evidence="2 3">
    <name type="scientific">Trichomonas vaginalis (strain ATCC PRA-98 / G3)</name>
    <dbReference type="NCBI Taxonomy" id="412133"/>
    <lineage>
        <taxon>Eukaryota</taxon>
        <taxon>Metamonada</taxon>
        <taxon>Parabasalia</taxon>
        <taxon>Trichomonadida</taxon>
        <taxon>Trichomonadidae</taxon>
        <taxon>Trichomonas</taxon>
    </lineage>
</organism>
<evidence type="ECO:0000256" key="1">
    <source>
        <dbReference type="SAM" id="Coils"/>
    </source>
</evidence>
<protein>
    <submittedName>
        <fullName evidence="2">Uncharacterized protein</fullName>
    </submittedName>
</protein>
<evidence type="ECO:0000313" key="3">
    <source>
        <dbReference type="Proteomes" id="UP000001542"/>
    </source>
</evidence>
<dbReference type="KEGG" id="tva:5467654"/>
<proteinExistence type="predicted"/>
<dbReference type="VEuPathDB" id="TrichDB:TVAG_457360"/>
<feature type="coiled-coil region" evidence="1">
    <location>
        <begin position="5"/>
        <end position="288"/>
    </location>
</feature>
<dbReference type="STRING" id="5722.A2DC60"/>
<dbReference type="OMA" id="WRISDIK"/>
<dbReference type="EMBL" id="DS113186">
    <property type="protein sequence ID" value="EAY22101.1"/>
    <property type="molecule type" value="Genomic_DNA"/>
</dbReference>
<keyword evidence="3" id="KW-1185">Reference proteome</keyword>
<name>A2DC60_TRIV3</name>
<dbReference type="SMR" id="A2DC60"/>
<dbReference type="AlphaFoldDB" id="A2DC60"/>
<reference evidence="2" key="2">
    <citation type="journal article" date="2007" name="Science">
        <title>Draft genome sequence of the sexually transmitted pathogen Trichomonas vaginalis.</title>
        <authorList>
            <person name="Carlton J.M."/>
            <person name="Hirt R.P."/>
            <person name="Silva J.C."/>
            <person name="Delcher A.L."/>
            <person name="Schatz M."/>
            <person name="Zhao Q."/>
            <person name="Wortman J.R."/>
            <person name="Bidwell S.L."/>
            <person name="Alsmark U.C.M."/>
            <person name="Besteiro S."/>
            <person name="Sicheritz-Ponten T."/>
            <person name="Noel C.J."/>
            <person name="Dacks J.B."/>
            <person name="Foster P.G."/>
            <person name="Simillion C."/>
            <person name="Van de Peer Y."/>
            <person name="Miranda-Saavedra D."/>
            <person name="Barton G.J."/>
            <person name="Westrop G.D."/>
            <person name="Mueller S."/>
            <person name="Dessi D."/>
            <person name="Fiori P.L."/>
            <person name="Ren Q."/>
            <person name="Paulsen I."/>
            <person name="Zhang H."/>
            <person name="Bastida-Corcuera F.D."/>
            <person name="Simoes-Barbosa A."/>
            <person name="Brown M.T."/>
            <person name="Hayes R.D."/>
            <person name="Mukherjee M."/>
            <person name="Okumura C.Y."/>
            <person name="Schneider R."/>
            <person name="Smith A.J."/>
            <person name="Vanacova S."/>
            <person name="Villalvazo M."/>
            <person name="Haas B.J."/>
            <person name="Pertea M."/>
            <person name="Feldblyum T.V."/>
            <person name="Utterback T.R."/>
            <person name="Shu C.L."/>
            <person name="Osoegawa K."/>
            <person name="de Jong P.J."/>
            <person name="Hrdy I."/>
            <person name="Horvathova L."/>
            <person name="Zubacova Z."/>
            <person name="Dolezal P."/>
            <person name="Malik S.B."/>
            <person name="Logsdon J.M. Jr."/>
            <person name="Henze K."/>
            <person name="Gupta A."/>
            <person name="Wang C.C."/>
            <person name="Dunne R.L."/>
            <person name="Upcroft J.A."/>
            <person name="Upcroft P."/>
            <person name="White O."/>
            <person name="Salzberg S.L."/>
            <person name="Tang P."/>
            <person name="Chiu C.-H."/>
            <person name="Lee Y.-S."/>
            <person name="Embley T.M."/>
            <person name="Coombs G.H."/>
            <person name="Mottram J.C."/>
            <person name="Tachezy J."/>
            <person name="Fraser-Liggett C.M."/>
            <person name="Johnson P.J."/>
        </authorList>
    </citation>
    <scope>NUCLEOTIDE SEQUENCE [LARGE SCALE GENOMIC DNA]</scope>
    <source>
        <strain evidence="2">G3</strain>
    </source>
</reference>
<keyword evidence="1" id="KW-0175">Coiled coil</keyword>
<reference evidence="2" key="1">
    <citation type="submission" date="2006-10" db="EMBL/GenBank/DDBJ databases">
        <authorList>
            <person name="Amadeo P."/>
            <person name="Zhao Q."/>
            <person name="Wortman J."/>
            <person name="Fraser-Liggett C."/>
            <person name="Carlton J."/>
        </authorList>
    </citation>
    <scope>NUCLEOTIDE SEQUENCE</scope>
    <source>
        <strain evidence="2">G3</strain>
    </source>
</reference>